<evidence type="ECO:0000256" key="6">
    <source>
        <dbReference type="ARBA" id="ARBA00023136"/>
    </source>
</evidence>
<feature type="transmembrane region" description="Helical" evidence="7">
    <location>
        <begin position="207"/>
        <end position="224"/>
    </location>
</feature>
<evidence type="ECO:0000256" key="4">
    <source>
        <dbReference type="ARBA" id="ARBA00022692"/>
    </source>
</evidence>
<keyword evidence="3" id="KW-0813">Transport</keyword>
<reference evidence="8" key="1">
    <citation type="journal article" date="2020" name="Nat. Genet.">
        <title>Genomic diversifications of five Gossypium allopolyploid species and their impact on cotton improvement.</title>
        <authorList>
            <person name="Chen Z.J."/>
            <person name="Sreedasyam A."/>
            <person name="Ando A."/>
            <person name="Song Q."/>
            <person name="De Santiago L.M."/>
            <person name="Hulse-Kemp A.M."/>
            <person name="Ding M."/>
            <person name="Ye W."/>
            <person name="Kirkbride R.C."/>
            <person name="Jenkins J."/>
            <person name="Plott C."/>
            <person name="Lovell J."/>
            <person name="Lin Y.M."/>
            <person name="Vaughn R."/>
            <person name="Liu B."/>
            <person name="Simpson S."/>
            <person name="Scheffler B.E."/>
            <person name="Wen L."/>
            <person name="Saski C.A."/>
            <person name="Grover C.E."/>
            <person name="Hu G."/>
            <person name="Conover J.L."/>
            <person name="Carlson J.W."/>
            <person name="Shu S."/>
            <person name="Boston L.B."/>
            <person name="Williams M."/>
            <person name="Peterson D.G."/>
            <person name="McGee K."/>
            <person name="Jones D.C."/>
            <person name="Wendel J.F."/>
            <person name="Stelly D.M."/>
            <person name="Grimwood J."/>
            <person name="Schmutz J."/>
        </authorList>
    </citation>
    <scope>NUCLEOTIDE SEQUENCE [LARGE SCALE GENOMIC DNA]</scope>
    <source>
        <strain evidence="8">cv. TM-1</strain>
    </source>
</reference>
<gene>
    <name evidence="9" type="primary">LOC107896425</name>
</gene>
<reference evidence="9" key="2">
    <citation type="submission" date="2025-08" db="UniProtKB">
        <authorList>
            <consortium name="RefSeq"/>
        </authorList>
    </citation>
    <scope>IDENTIFICATION</scope>
</reference>
<accession>A0A1U8IL09</accession>
<dbReference type="KEGG" id="ghi:107896425"/>
<dbReference type="GO" id="GO:0005345">
    <property type="term" value="F:purine nucleobase transmembrane transporter activity"/>
    <property type="evidence" value="ECO:0000318"/>
    <property type="project" value="GO_Central"/>
</dbReference>
<feature type="transmembrane region" description="Helical" evidence="7">
    <location>
        <begin position="471"/>
        <end position="492"/>
    </location>
</feature>
<dbReference type="GO" id="GO:0015854">
    <property type="term" value="P:guanine transport"/>
    <property type="evidence" value="ECO:0000318"/>
    <property type="project" value="GO_Central"/>
</dbReference>
<keyword evidence="6 7" id="KW-0472">Membrane</keyword>
<dbReference type="RefSeq" id="XP_016677078.2">
    <property type="nucleotide sequence ID" value="XM_016821589.2"/>
</dbReference>
<evidence type="ECO:0000256" key="2">
    <source>
        <dbReference type="ARBA" id="ARBA00005697"/>
    </source>
</evidence>
<comment type="similarity">
    <text evidence="2">Belongs to the nucleobase:cation symporter-2 (NCS2) (TC 2.A.40) family. Azg-like subfamily.</text>
</comment>
<dbReference type="InterPro" id="IPR006043">
    <property type="entry name" value="NCS2"/>
</dbReference>
<feature type="transmembrane region" description="Helical" evidence="7">
    <location>
        <begin position="176"/>
        <end position="195"/>
    </location>
</feature>
<keyword evidence="4 7" id="KW-0812">Transmembrane</keyword>
<evidence type="ECO:0000256" key="1">
    <source>
        <dbReference type="ARBA" id="ARBA00004141"/>
    </source>
</evidence>
<feature type="transmembrane region" description="Helical" evidence="7">
    <location>
        <begin position="504"/>
        <end position="532"/>
    </location>
</feature>
<dbReference type="GeneID" id="107896425"/>
<dbReference type="PANTHER" id="PTHR43337">
    <property type="entry name" value="XANTHINE/URACIL PERMEASE C887.17-RELATED"/>
    <property type="match status" value="1"/>
</dbReference>
<dbReference type="PaxDb" id="3635-A0A1U8IL09"/>
<protein>
    <submittedName>
        <fullName evidence="9">Adenine/guanine permease AZG1</fullName>
    </submittedName>
</protein>
<dbReference type="GO" id="GO:0015853">
    <property type="term" value="P:adenine transport"/>
    <property type="evidence" value="ECO:0000318"/>
    <property type="project" value="GO_Central"/>
</dbReference>
<feature type="transmembrane region" description="Helical" evidence="7">
    <location>
        <begin position="447"/>
        <end position="465"/>
    </location>
</feature>
<dbReference type="GO" id="GO:0005886">
    <property type="term" value="C:plasma membrane"/>
    <property type="evidence" value="ECO:0000318"/>
    <property type="project" value="GO_Central"/>
</dbReference>
<evidence type="ECO:0000313" key="9">
    <source>
        <dbReference type="RefSeq" id="XP_016677078.2"/>
    </source>
</evidence>
<feature type="transmembrane region" description="Helical" evidence="7">
    <location>
        <begin position="288"/>
        <end position="304"/>
    </location>
</feature>
<keyword evidence="8" id="KW-1185">Reference proteome</keyword>
<dbReference type="InterPro" id="IPR045018">
    <property type="entry name" value="Azg-like"/>
</dbReference>
<dbReference type="PANTHER" id="PTHR43337:SF19">
    <property type="entry name" value="ADENINE_GUANINE PERMEASE AZG1"/>
    <property type="match status" value="1"/>
</dbReference>
<comment type="subcellular location">
    <subcellularLocation>
        <location evidence="1">Membrane</location>
        <topology evidence="1">Multi-pass membrane protein</topology>
    </subcellularLocation>
</comment>
<sequence length="576" mass="61035">MVMDHHSPPKNFLTRLNSALANSRVGKRFKLAERNSTFTTELRAGTATFLTMAYILAVNASILADSGGPCGVSDCLPLCSNPSVLLSNCTGSTLRIIQPDSSCKFDPVNPGYASCLETVRKDLIVATVASSLIGCLIMGTFANLPLALAPGMGANAYFAYTVVGFHGSGNVPYESALAAVFIEGLIFLFISAIGFRAKLAKLVPKPVRISSSAGIGLFLAFIGLQNNQGIGLIGYNPSTLVTLGGCPSSSRVSVAPVLAAVNGTVTLIPGGTVSGDILCLRDRMENPTLWLGIVGFVIIAYCLVKNIKGAMIYGIVFVTAVSWFRNTRVTAFPNTDAGNSAYKYFKQVVDVHLIETTAGALSFKNLGKGYFWEALVTFLYVDILDTTGTLYSMARFAGSTEQNGDFEGQYFAFMSDATSIVVGSLLGTSPVTAFIESSTGIREGGRTGLTALTVAGYFFLAFFFTPLLASIPAWAVGPPLILVGVLMMRAVVEIEWEDMRQAIPAFVTLIMMPLTYSIAYGLIGGIGTYIVLHAGDWAAELMVRKGVVKRRGNAVNGAHEAAIEGGSVKAVEVDHV</sequence>
<evidence type="ECO:0000313" key="8">
    <source>
        <dbReference type="Proteomes" id="UP000818029"/>
    </source>
</evidence>
<feature type="transmembrane region" description="Helical" evidence="7">
    <location>
        <begin position="123"/>
        <end position="142"/>
    </location>
</feature>
<evidence type="ECO:0000256" key="5">
    <source>
        <dbReference type="ARBA" id="ARBA00022989"/>
    </source>
</evidence>
<evidence type="ECO:0000256" key="7">
    <source>
        <dbReference type="SAM" id="Phobius"/>
    </source>
</evidence>
<evidence type="ECO:0000256" key="3">
    <source>
        <dbReference type="ARBA" id="ARBA00022448"/>
    </source>
</evidence>
<dbReference type="Proteomes" id="UP000818029">
    <property type="component" value="Chromosome A10"/>
</dbReference>
<organism evidence="8 9">
    <name type="scientific">Gossypium hirsutum</name>
    <name type="common">Upland cotton</name>
    <name type="synonym">Gossypium mexicanum</name>
    <dbReference type="NCBI Taxonomy" id="3635"/>
    <lineage>
        <taxon>Eukaryota</taxon>
        <taxon>Viridiplantae</taxon>
        <taxon>Streptophyta</taxon>
        <taxon>Embryophyta</taxon>
        <taxon>Tracheophyta</taxon>
        <taxon>Spermatophyta</taxon>
        <taxon>Magnoliopsida</taxon>
        <taxon>eudicotyledons</taxon>
        <taxon>Gunneridae</taxon>
        <taxon>Pentapetalae</taxon>
        <taxon>rosids</taxon>
        <taxon>malvids</taxon>
        <taxon>Malvales</taxon>
        <taxon>Malvaceae</taxon>
        <taxon>Malvoideae</taxon>
        <taxon>Gossypium</taxon>
    </lineage>
</organism>
<dbReference type="STRING" id="3635.A0A1U8IL09"/>
<dbReference type="Pfam" id="PF00860">
    <property type="entry name" value="Xan_ur_permease"/>
    <property type="match status" value="1"/>
</dbReference>
<dbReference type="AlphaFoldDB" id="A0A1U8IL09"/>
<name>A0A1U8IL09_GOSHI</name>
<keyword evidence="5 7" id="KW-1133">Transmembrane helix</keyword>
<proteinExistence type="inferred from homology"/>